<evidence type="ECO:0000256" key="4">
    <source>
        <dbReference type="SAM" id="MobiDB-lite"/>
    </source>
</evidence>
<comment type="caution">
    <text evidence="5">The sequence shown here is derived from an EMBL/GenBank/DDBJ whole genome shotgun (WGS) entry which is preliminary data.</text>
</comment>
<keyword evidence="3" id="KW-0539">Nucleus</keyword>
<dbReference type="Proteomes" id="UP000287166">
    <property type="component" value="Unassembled WGS sequence"/>
</dbReference>
<name>A0A401G6S9_9APHY</name>
<evidence type="ECO:0000313" key="6">
    <source>
        <dbReference type="Proteomes" id="UP000287166"/>
    </source>
</evidence>
<evidence type="ECO:0000256" key="1">
    <source>
        <dbReference type="ARBA" id="ARBA00004123"/>
    </source>
</evidence>
<dbReference type="PANTHER" id="PTHR13471">
    <property type="entry name" value="TETRATRICOPEPTIDE-LIKE HELICAL"/>
    <property type="match status" value="1"/>
</dbReference>
<feature type="compositionally biased region" description="Basic and acidic residues" evidence="4">
    <location>
        <begin position="30"/>
        <end position="58"/>
    </location>
</feature>
<dbReference type="Pfam" id="PF08424">
    <property type="entry name" value="NRDE-2"/>
    <property type="match status" value="1"/>
</dbReference>
<proteinExistence type="inferred from homology"/>
<keyword evidence="6" id="KW-1185">Reference proteome</keyword>
<feature type="region of interest" description="Disordered" evidence="4">
    <location>
        <begin position="239"/>
        <end position="264"/>
    </location>
</feature>
<feature type="region of interest" description="Disordered" evidence="4">
    <location>
        <begin position="1"/>
        <end position="124"/>
    </location>
</feature>
<dbReference type="GeneID" id="38774774"/>
<dbReference type="GO" id="GO:1902369">
    <property type="term" value="P:negative regulation of RNA catabolic process"/>
    <property type="evidence" value="ECO:0007669"/>
    <property type="project" value="TreeGrafter"/>
</dbReference>
<protein>
    <recommendedName>
        <fullName evidence="7">Protein NRDE2 homolog</fullName>
    </recommendedName>
</protein>
<dbReference type="InterPro" id="IPR011990">
    <property type="entry name" value="TPR-like_helical_dom_sf"/>
</dbReference>
<dbReference type="PANTHER" id="PTHR13471:SF0">
    <property type="entry name" value="NUCLEAR EXOSOME REGULATOR NRDE2"/>
    <property type="match status" value="1"/>
</dbReference>
<comment type="subcellular location">
    <subcellularLocation>
        <location evidence="1">Nucleus</location>
    </subcellularLocation>
</comment>
<dbReference type="GO" id="GO:0071013">
    <property type="term" value="C:catalytic step 2 spliceosome"/>
    <property type="evidence" value="ECO:0007669"/>
    <property type="project" value="TreeGrafter"/>
</dbReference>
<feature type="compositionally biased region" description="Basic and acidic residues" evidence="4">
    <location>
        <begin position="67"/>
        <end position="88"/>
    </location>
</feature>
<evidence type="ECO:0008006" key="7">
    <source>
        <dbReference type="Google" id="ProtNLM"/>
    </source>
</evidence>
<evidence type="ECO:0000256" key="3">
    <source>
        <dbReference type="ARBA" id="ARBA00023242"/>
    </source>
</evidence>
<dbReference type="RefSeq" id="XP_027608770.1">
    <property type="nucleotide sequence ID" value="XM_027752969.1"/>
</dbReference>
<feature type="compositionally biased region" description="Basic and acidic residues" evidence="4">
    <location>
        <begin position="487"/>
        <end position="505"/>
    </location>
</feature>
<feature type="compositionally biased region" description="Low complexity" evidence="4">
    <location>
        <begin position="246"/>
        <end position="256"/>
    </location>
</feature>
<dbReference type="Gene3D" id="1.25.40.10">
    <property type="entry name" value="Tetratricopeptide repeat domain"/>
    <property type="match status" value="1"/>
</dbReference>
<dbReference type="InterPro" id="IPR013633">
    <property type="entry name" value="NRDE-2"/>
</dbReference>
<evidence type="ECO:0000256" key="2">
    <source>
        <dbReference type="ARBA" id="ARBA00009265"/>
    </source>
</evidence>
<accession>A0A401G6S9</accession>
<comment type="similarity">
    <text evidence="2">Belongs to the NRDE2 family.</text>
</comment>
<dbReference type="STRING" id="139825.A0A401G6S9"/>
<feature type="compositionally biased region" description="Low complexity" evidence="4">
    <location>
        <begin position="1"/>
        <end position="17"/>
    </location>
</feature>
<dbReference type="OrthoDB" id="297219at2759"/>
<organism evidence="5 6">
    <name type="scientific">Sparassis crispa</name>
    <dbReference type="NCBI Taxonomy" id="139825"/>
    <lineage>
        <taxon>Eukaryota</taxon>
        <taxon>Fungi</taxon>
        <taxon>Dikarya</taxon>
        <taxon>Basidiomycota</taxon>
        <taxon>Agaricomycotina</taxon>
        <taxon>Agaricomycetes</taxon>
        <taxon>Polyporales</taxon>
        <taxon>Sparassidaceae</taxon>
        <taxon>Sparassis</taxon>
    </lineage>
</organism>
<feature type="region of interest" description="Disordered" evidence="4">
    <location>
        <begin position="479"/>
        <end position="505"/>
    </location>
</feature>
<sequence>MSAPSFSSFSPSFSSFPDLEAGTSKTTSIPKDRDQDDKRRGKKREGRDTKSKDRDTKDKKRKHERHYQKERDKEESRSRQHSKDREQVYGDFDDERLKAAEDSRELGRVDDAGSSGAMSPPLYFTDRKGDALNVRFGGLHAGDIPRYIIVDRGRTVLGLDRAWKVVHRGKSGVEIGIGGRRKMPALTDSSSRRLLAAPTRRLLSLSKDKDKYEEVEGFIRLPSGRKHKDDQSYRSITLQKHDAASDESGSSSSEAESSGDESDTTLLTSLQVTLKSLEEKLTADPASVPTWLSLLSHTLSTIPLDSKNATKARSEITLSVLSRALSVHPSNATSRALRLRYIKAGEEVWHESKLRAEWETAVKVGGIEIWLEWLDWRVRHTEKGIEGVVNDAKRVLGTLGSGEQDELGKLRVLWRVAVAFRDAGYVERASALFQAQAELTFKTPPSLASTLLETQLDALEEFWESESLRIGEAGAPGWSSWLASGRPDPDPHQLPRKSTDTRTADAEADAYRRWAALETLADRSQQLPTRTLNADDAAESDPFGTILFSDVRPLLVALRTPRAAHALRMVWLAFLGLHVPGFGAALGAAEDSTDDRWADAHLASQAYLNALIPAEGDMARLRITADAQAGVLVGREREYRTGFGPVKSWRWGVLGALEGIGEDAGAWRMWMREDVVGVDQGLVREVFRQCRRGGLEDVEWDVLALAFEAAVNAKGATKLSKALLGSAPDSLPLWAAHARLERLRGHTDDARKVYQAVLVSSHPHRPGDGSVWWDWAETEWLARKPDATLLVIVRSAGAEGTSGIAILRAKRQLDGLLGQVSGAQWKEREAWIKLRALLELLTASVPSALAVLDGHLGALEVGSAAHESLTVATLALLYYHGTVLRNPMPPVLLRQRTESAIETYPSNTVVLGMFLEAEKGQGIWGRVRAMLGESTVDGVSKEKDVARRVAEVWVSGWDKGRWEAEQERTRGGLSAAVQDDRTRGSAILWRLFVEFEIRVGQLAKAKKLLFRAVGECPLAKELYLLAFGPLRSEFSGRELSEWANTMAERGVRMRQGLDEMLEGWTEEREARVESGSEGEEEIETRARELRRLRPY</sequence>
<gene>
    <name evidence="5" type="ORF">SCP_0107390</name>
</gene>
<dbReference type="InParanoid" id="A0A401G6S9"/>
<dbReference type="EMBL" id="BFAD01000001">
    <property type="protein sequence ID" value="GBE77857.1"/>
    <property type="molecule type" value="Genomic_DNA"/>
</dbReference>
<reference evidence="5 6" key="1">
    <citation type="journal article" date="2018" name="Sci. Rep.">
        <title>Genome sequence of the cauliflower mushroom Sparassis crispa (Hanabiratake) and its association with beneficial usage.</title>
        <authorList>
            <person name="Kiyama R."/>
            <person name="Furutani Y."/>
            <person name="Kawaguchi K."/>
            <person name="Nakanishi T."/>
        </authorList>
    </citation>
    <scope>NUCLEOTIDE SEQUENCE [LARGE SCALE GENOMIC DNA]</scope>
</reference>
<dbReference type="GO" id="GO:0031048">
    <property type="term" value="P:regulatory ncRNA-mediated heterochromatin formation"/>
    <property type="evidence" value="ECO:0007669"/>
    <property type="project" value="TreeGrafter"/>
</dbReference>
<dbReference type="AlphaFoldDB" id="A0A401G6S9"/>
<evidence type="ECO:0000313" key="5">
    <source>
        <dbReference type="EMBL" id="GBE77857.1"/>
    </source>
</evidence>
<feature type="compositionally biased region" description="Basic and acidic residues" evidence="4">
    <location>
        <begin position="95"/>
        <end position="111"/>
    </location>
</feature>